<dbReference type="Proteomes" id="UP000694865">
    <property type="component" value="Unplaced"/>
</dbReference>
<reference evidence="17" key="1">
    <citation type="submission" date="2025-08" db="UniProtKB">
        <authorList>
            <consortium name="RefSeq"/>
        </authorList>
    </citation>
    <scope>IDENTIFICATION</scope>
    <source>
        <tissue evidence="17">Testes</tissue>
    </source>
</reference>
<feature type="active site" description="Proton donor/acceptor" evidence="8">
    <location>
        <position position="306"/>
    </location>
</feature>
<dbReference type="PANTHER" id="PTHR11532">
    <property type="entry name" value="PROTEASE M14 CARBOXYPEPTIDASE"/>
    <property type="match status" value="1"/>
</dbReference>
<evidence type="ECO:0000313" key="17">
    <source>
        <dbReference type="RefSeq" id="XP_002737415.1"/>
    </source>
</evidence>
<evidence type="ECO:0000259" key="15">
    <source>
        <dbReference type="PROSITE" id="PS52035"/>
    </source>
</evidence>
<comment type="similarity">
    <text evidence="1 8">Belongs to the peptidase M14 family.</text>
</comment>
<dbReference type="SUPFAM" id="SSF52200">
    <property type="entry name" value="Toll/Interleukin receptor TIR domain"/>
    <property type="match status" value="1"/>
</dbReference>
<comment type="similarity">
    <text evidence="2">Belongs to the interleukin-1 receptor family.</text>
</comment>
<dbReference type="PRINTS" id="PR01537">
    <property type="entry name" value="INTRLKN1R1F"/>
</dbReference>
<keyword evidence="6" id="KW-0325">Glycoprotein</keyword>
<evidence type="ECO:0000256" key="9">
    <source>
        <dbReference type="SAM" id="Phobius"/>
    </source>
</evidence>
<feature type="signal peptide" evidence="10">
    <location>
        <begin position="1"/>
        <end position="20"/>
    </location>
</feature>
<evidence type="ECO:0000259" key="14">
    <source>
        <dbReference type="PROSITE" id="PS50835"/>
    </source>
</evidence>
<dbReference type="SUPFAM" id="SSF49313">
    <property type="entry name" value="Cadherin-like"/>
    <property type="match status" value="1"/>
</dbReference>
<evidence type="ECO:0000256" key="5">
    <source>
        <dbReference type="ARBA" id="ARBA00023027"/>
    </source>
</evidence>
<dbReference type="InterPro" id="IPR050753">
    <property type="entry name" value="Peptidase_M14_domain"/>
</dbReference>
<feature type="domain" description="TIR" evidence="11">
    <location>
        <begin position="933"/>
        <end position="1076"/>
    </location>
</feature>
<dbReference type="InterPro" id="IPR000834">
    <property type="entry name" value="Peptidase_M14"/>
</dbReference>
<dbReference type="CDD" id="cd03858">
    <property type="entry name" value="M14_CP_N-E_like"/>
    <property type="match status" value="1"/>
</dbReference>
<dbReference type="SMART" id="SM00631">
    <property type="entry name" value="Zn_pept"/>
    <property type="match status" value="1"/>
</dbReference>
<evidence type="ECO:0000259" key="13">
    <source>
        <dbReference type="PROSITE" id="PS50825"/>
    </source>
</evidence>
<keyword evidence="9" id="KW-0812">Transmembrane</keyword>
<sequence length="1143" mass="130336">MKWAILHAVSILALVHIVYCIDHYRYDDLVNVLQRVASDCPSITRLYSIGYSVEGRKLWVLEMTDNPGQHEMLEPEFKYIGNMHGDEVTGRAILTSLVQYLCDEYKNGNTRVEYILNTTRIHIMPTMNPDGFEYAYDYGYRHWMYVGRNNANDVDLNRNFPDLFPKLYNKKLRNDGQNHHLSYSTMYSEMLRENETLAVMHWLDDYPFVLSANLHNGELVANYPYDASRNTYINEYAATPDDQLFRQLARTYSKNHGEMSTRKTPCEYGGDVFVDGITNGASWYSIRGGMQDYNYLATNCFEITLELGCIKFPAKEALPGIWDDNREALLAYIEQVHRGIKGVITDENNNPINDAVIEVDGIDHDITSTSTGEYWRLLPEPGTYRVHASAASFIRETKTITLEPDGVAMVINFTLHSFPMDNETTEEPVTDQNQRFAVNQDGVVYVSRFLDYGVDSMYVLTIGVCRSIHGNHNVTLTIHVLDVENWPPYYNESCQITDGNGKHSSGFLYDVLSGKGDNMLTFVSSRFDLDKLFMADSYNGECYFDIYFSTRTGSSINIGGVNEFQIECDLIDVSFQAFSPNNSALSGSPFIDSSWVDASNPESDDIIIVVARFSNMANIAVDVPCELNNGHESLMRKRFQMVPAEKVALEVRPQIQEVVYGVTVNFFCVHKNIEVIDHHYDVVWYRNGQVLDEDDVSWLSEPARSRLRITMNPDAQSTLMIYPVIDRDSGIYKCEIHGMDGKIYNNTGKLVVTGCGVNKWGLSCQYECNCVHSATCDRYNGCSCLSGWNGTTCQQDIQTPVFEGCPVNIDLHLKPHNSQTTATWKEPTVIDNSDRVNVTANHRPGDGFSAGEYDVIYEAVDEDGNVGTCVFTVNVTKTNRGISLSVLGIITSLVVLVFALLCVIGPYVGYKYRLEIQTLVADRFRIYEDDDGRKYDAFVSVKGNSPEEVFVYRTLLPTLEKKYNYKLCYHHRDFIVGDAIVDNIIQGIEESRRTLLILSPAFAESVWCEYELHFAHQEMVALKQKLIPIMFDDITHMENMRPSLRSILKTVVYISWPKDGNHKNVDKFWKRLIKAMPEKARKEHDDNKKISHEGLGQRLRHFCCKCTYLLGRWTNINGAHGEHEHDVHIPLIQQELRDIEEQD</sequence>
<keyword evidence="3" id="KW-0677">Repeat</keyword>
<dbReference type="Pfam" id="PF01582">
    <property type="entry name" value="TIR"/>
    <property type="match status" value="1"/>
</dbReference>
<dbReference type="PANTHER" id="PTHR11532:SF62">
    <property type="entry name" value="CARBOXYPEPTIDASE D"/>
    <property type="match status" value="1"/>
</dbReference>
<evidence type="ECO:0000256" key="6">
    <source>
        <dbReference type="ARBA" id="ARBA00023180"/>
    </source>
</evidence>
<evidence type="ECO:0000259" key="11">
    <source>
        <dbReference type="PROSITE" id="PS50104"/>
    </source>
</evidence>
<dbReference type="InterPro" id="IPR007110">
    <property type="entry name" value="Ig-like_dom"/>
</dbReference>
<keyword evidence="16" id="KW-1185">Reference proteome</keyword>
<dbReference type="Pfam" id="PF02494">
    <property type="entry name" value="HYR"/>
    <property type="match status" value="1"/>
</dbReference>
<dbReference type="SUPFAM" id="SSF48726">
    <property type="entry name" value="Immunoglobulin"/>
    <property type="match status" value="1"/>
</dbReference>
<dbReference type="InterPro" id="IPR000157">
    <property type="entry name" value="TIR_dom"/>
</dbReference>
<dbReference type="InterPro" id="IPR013783">
    <property type="entry name" value="Ig-like_fold"/>
</dbReference>
<dbReference type="InterPro" id="IPR003599">
    <property type="entry name" value="Ig_sub"/>
</dbReference>
<keyword evidence="7" id="KW-0106">Calcium</keyword>
<dbReference type="InterPro" id="IPR000742">
    <property type="entry name" value="EGF"/>
</dbReference>
<dbReference type="PROSITE" id="PS50825">
    <property type="entry name" value="HYR"/>
    <property type="match status" value="1"/>
</dbReference>
<evidence type="ECO:0000256" key="10">
    <source>
        <dbReference type="SAM" id="SignalP"/>
    </source>
</evidence>
<evidence type="ECO:0000256" key="1">
    <source>
        <dbReference type="ARBA" id="ARBA00005988"/>
    </source>
</evidence>
<dbReference type="RefSeq" id="XP_002737415.1">
    <property type="nucleotide sequence ID" value="XM_002737369.1"/>
</dbReference>
<dbReference type="PROSITE" id="PS50104">
    <property type="entry name" value="TIR"/>
    <property type="match status" value="1"/>
</dbReference>
<feature type="domain" description="Peptidase M14" evidence="15">
    <location>
        <begin position="22"/>
        <end position="336"/>
    </location>
</feature>
<dbReference type="PROSITE" id="PS50835">
    <property type="entry name" value="IG_LIKE"/>
    <property type="match status" value="1"/>
</dbReference>
<evidence type="ECO:0000313" key="16">
    <source>
        <dbReference type="Proteomes" id="UP000694865"/>
    </source>
</evidence>
<dbReference type="Gene3D" id="2.60.40.10">
    <property type="entry name" value="Immunoglobulins"/>
    <property type="match status" value="1"/>
</dbReference>
<keyword evidence="4" id="KW-0378">Hydrolase</keyword>
<dbReference type="Gene3D" id="2.60.40.1120">
    <property type="entry name" value="Carboxypeptidase-like, regulatory domain"/>
    <property type="match status" value="1"/>
</dbReference>
<evidence type="ECO:0000256" key="3">
    <source>
        <dbReference type="ARBA" id="ARBA00022737"/>
    </source>
</evidence>
<dbReference type="PROSITE" id="PS52035">
    <property type="entry name" value="PEPTIDASE_M14"/>
    <property type="match status" value="1"/>
</dbReference>
<feature type="domain" description="Cadherin" evidence="12">
    <location>
        <begin position="403"/>
        <end position="490"/>
    </location>
</feature>
<proteinExistence type="inferred from homology"/>
<dbReference type="PROSITE" id="PS50268">
    <property type="entry name" value="CADHERIN_2"/>
    <property type="match status" value="1"/>
</dbReference>
<dbReference type="Pfam" id="PF00246">
    <property type="entry name" value="Peptidase_M14"/>
    <property type="match status" value="1"/>
</dbReference>
<dbReference type="Gene3D" id="3.40.50.10140">
    <property type="entry name" value="Toll/interleukin-1 receptor homology (TIR) domain"/>
    <property type="match status" value="1"/>
</dbReference>
<keyword evidence="9" id="KW-0472">Membrane</keyword>
<keyword evidence="9" id="KW-1133">Transmembrane helix</keyword>
<feature type="transmembrane region" description="Helical" evidence="9">
    <location>
        <begin position="884"/>
        <end position="908"/>
    </location>
</feature>
<dbReference type="GeneID" id="100367428"/>
<evidence type="ECO:0000256" key="7">
    <source>
        <dbReference type="PROSITE-ProRule" id="PRU00043"/>
    </source>
</evidence>
<dbReference type="InterPro" id="IPR008969">
    <property type="entry name" value="CarboxyPept-like_regulatory"/>
</dbReference>
<dbReference type="SUPFAM" id="SSF53187">
    <property type="entry name" value="Zn-dependent exopeptidases"/>
    <property type="match status" value="1"/>
</dbReference>
<keyword evidence="10" id="KW-0732">Signal</keyword>
<gene>
    <name evidence="17" type="primary">LOC100367428</name>
</gene>
<organism evidence="16 17">
    <name type="scientific">Saccoglossus kowalevskii</name>
    <name type="common">Acorn worm</name>
    <dbReference type="NCBI Taxonomy" id="10224"/>
    <lineage>
        <taxon>Eukaryota</taxon>
        <taxon>Metazoa</taxon>
        <taxon>Hemichordata</taxon>
        <taxon>Enteropneusta</taxon>
        <taxon>Harrimaniidae</taxon>
        <taxon>Saccoglossus</taxon>
    </lineage>
</organism>
<dbReference type="SUPFAM" id="SSF49464">
    <property type="entry name" value="Carboxypeptidase regulatory domain-like"/>
    <property type="match status" value="1"/>
</dbReference>
<dbReference type="Pfam" id="PF13620">
    <property type="entry name" value="CarboxypepD_reg"/>
    <property type="match status" value="1"/>
</dbReference>
<dbReference type="InterPro" id="IPR002126">
    <property type="entry name" value="Cadherin-like_dom"/>
</dbReference>
<dbReference type="Gene3D" id="3.40.630.10">
    <property type="entry name" value="Zn peptidases"/>
    <property type="match status" value="1"/>
</dbReference>
<feature type="domain" description="Ig-like" evidence="14">
    <location>
        <begin position="643"/>
        <end position="736"/>
    </location>
</feature>
<dbReference type="CDD" id="cd11308">
    <property type="entry name" value="Peptidase_M14NE-CP-C_like"/>
    <property type="match status" value="1"/>
</dbReference>
<dbReference type="InterPro" id="IPR003410">
    <property type="entry name" value="HYR_dom"/>
</dbReference>
<feature type="chain" id="PRO_5047360119" evidence="10">
    <location>
        <begin position="21"/>
        <end position="1143"/>
    </location>
</feature>
<dbReference type="InterPro" id="IPR035897">
    <property type="entry name" value="Toll_tir_struct_dom_sf"/>
</dbReference>
<dbReference type="InterPro" id="IPR015919">
    <property type="entry name" value="Cadherin-like_sf"/>
</dbReference>
<evidence type="ECO:0000256" key="2">
    <source>
        <dbReference type="ARBA" id="ARBA00009752"/>
    </source>
</evidence>
<evidence type="ECO:0000259" key="12">
    <source>
        <dbReference type="PROSITE" id="PS50268"/>
    </source>
</evidence>
<dbReference type="PROSITE" id="PS01186">
    <property type="entry name" value="EGF_2"/>
    <property type="match status" value="1"/>
</dbReference>
<keyword evidence="5" id="KW-0520">NAD</keyword>
<dbReference type="SMART" id="SM00409">
    <property type="entry name" value="IG"/>
    <property type="match status" value="2"/>
</dbReference>
<dbReference type="SMART" id="SM00255">
    <property type="entry name" value="TIR"/>
    <property type="match status" value="1"/>
</dbReference>
<evidence type="ECO:0000256" key="8">
    <source>
        <dbReference type="PROSITE-ProRule" id="PRU01379"/>
    </source>
</evidence>
<feature type="domain" description="HYR" evidence="13">
    <location>
        <begin position="795"/>
        <end position="877"/>
    </location>
</feature>
<accession>A0ABM0GU52</accession>
<evidence type="ECO:0000256" key="4">
    <source>
        <dbReference type="ARBA" id="ARBA00022801"/>
    </source>
</evidence>
<name>A0ABM0GU52_SACKO</name>
<dbReference type="PROSITE" id="PS00022">
    <property type="entry name" value="EGF_1"/>
    <property type="match status" value="1"/>
</dbReference>
<dbReference type="CDD" id="cd11304">
    <property type="entry name" value="Cadherin_repeat"/>
    <property type="match status" value="1"/>
</dbReference>
<dbReference type="InterPro" id="IPR036179">
    <property type="entry name" value="Ig-like_dom_sf"/>
</dbReference>
<protein>
    <submittedName>
        <fullName evidence="17">Uncharacterized protein LOC100367428</fullName>
    </submittedName>
</protein>